<dbReference type="HOGENOM" id="CLU_042088_3_1_0"/>
<dbReference type="Proteomes" id="UP000006061">
    <property type="component" value="Chromosome"/>
</dbReference>
<gene>
    <name evidence="1" type="ordered locus">Anamo_1619</name>
</gene>
<dbReference type="GO" id="GO:0000286">
    <property type="term" value="F:alanine dehydrogenase activity"/>
    <property type="evidence" value="ECO:0007669"/>
    <property type="project" value="UniProtKB-EC"/>
</dbReference>
<keyword evidence="1" id="KW-0560">Oxidoreductase</keyword>
<keyword evidence="2" id="KW-1185">Reference proteome</keyword>
<accession>I4BY57</accession>
<dbReference type="GO" id="GO:0005737">
    <property type="term" value="C:cytoplasm"/>
    <property type="evidence" value="ECO:0007669"/>
    <property type="project" value="TreeGrafter"/>
</dbReference>
<dbReference type="Gene3D" id="3.30.1780.10">
    <property type="entry name" value="ornithine cyclodeaminase, domain 1"/>
    <property type="match status" value="1"/>
</dbReference>
<dbReference type="EMBL" id="CP003198">
    <property type="protein sequence ID" value="AFM22214.1"/>
    <property type="molecule type" value="Genomic_DNA"/>
</dbReference>
<dbReference type="KEGG" id="amo:Anamo_1619"/>
<dbReference type="AlphaFoldDB" id="I4BY57"/>
<dbReference type="InterPro" id="IPR036291">
    <property type="entry name" value="NAD(P)-bd_dom_sf"/>
</dbReference>
<dbReference type="PANTHER" id="PTHR13812:SF19">
    <property type="entry name" value="KETIMINE REDUCTASE MU-CRYSTALLIN"/>
    <property type="match status" value="1"/>
</dbReference>
<evidence type="ECO:0000313" key="2">
    <source>
        <dbReference type="Proteomes" id="UP000006061"/>
    </source>
</evidence>
<dbReference type="InterPro" id="IPR003462">
    <property type="entry name" value="ODC_Mu_crystall"/>
</dbReference>
<name>I4BY57_ACEMN</name>
<protein>
    <submittedName>
        <fullName evidence="1">Putative ornithine cyclodeaminase, mu-crystallin</fullName>
        <ecNumber evidence="1">1.4.1.1</ecNumber>
    </submittedName>
</protein>
<evidence type="ECO:0000313" key="1">
    <source>
        <dbReference type="EMBL" id="AFM22214.1"/>
    </source>
</evidence>
<dbReference type="EC" id="1.4.1.1" evidence="1"/>
<dbReference type="PIRSF" id="PIRSF001439">
    <property type="entry name" value="CryM"/>
    <property type="match status" value="1"/>
</dbReference>
<organism evidence="1 2">
    <name type="scientific">Acetomicrobium mobile (strain ATCC BAA-54 / DSM 13181 / JCM 12221 / NGA)</name>
    <name type="common">Anaerobaculum mobile</name>
    <dbReference type="NCBI Taxonomy" id="891968"/>
    <lineage>
        <taxon>Bacteria</taxon>
        <taxon>Thermotogati</taxon>
        <taxon>Synergistota</taxon>
        <taxon>Synergistia</taxon>
        <taxon>Synergistales</taxon>
        <taxon>Acetomicrobiaceae</taxon>
        <taxon>Acetomicrobium</taxon>
    </lineage>
</organism>
<dbReference type="InterPro" id="IPR023401">
    <property type="entry name" value="ODC_N"/>
</dbReference>
<dbReference type="STRING" id="891968.Anamo_1619"/>
<dbReference type="Pfam" id="PF02423">
    <property type="entry name" value="OCD_Mu_crystall"/>
    <property type="match status" value="1"/>
</dbReference>
<dbReference type="Gene3D" id="3.40.50.720">
    <property type="entry name" value="NAD(P)-binding Rossmann-like Domain"/>
    <property type="match status" value="1"/>
</dbReference>
<dbReference type="PANTHER" id="PTHR13812">
    <property type="entry name" value="KETIMINE REDUCTASE MU-CRYSTALLIN"/>
    <property type="match status" value="1"/>
</dbReference>
<sequence>MSTLLLTRSEINELVAMPEVIETVEKTFKGMGEGDVINPPKVHLDLGDGNSGLPYRAGMNAMPAYVGWQKIAGLKFIGGWEGNPSKGLPYLSGMIFLVDPQDGRFLAVMDGTLITNFRTGAQAAVALKYLIKNPKEPIIGLFGAGAQGRTQTLAVCTAFNVKELRVYDLNPNASRVFAEEMTQKVNVPIKIMDKPEDVTRGCDAVISVTHAKNQFITNEMIGRGVTVLPLGSFRECADDLILSVDKIIVDNIEQCLHRGTLKAVVESGKLNRSNIYATIGEIVAGKKTGRESAEERIMCITIGMGALDVAVASLIYEKALAKGVGTIFSFV</sequence>
<proteinExistence type="predicted"/>
<reference evidence="2" key="1">
    <citation type="journal article" date="2013" name="Stand. Genomic Sci.">
        <title>Complete genome sequence of the moderate thermophile Anaerobaculum mobile type strain (NGA(T)).</title>
        <authorList>
            <person name="Mavromatis K."/>
            <person name="Stackebrandt E."/>
            <person name="Held B."/>
            <person name="Lapidus A."/>
            <person name="Nolan M."/>
            <person name="Lucas S."/>
            <person name="Hammon N."/>
            <person name="Deshpande S."/>
            <person name="Cheng J.F."/>
            <person name="Tapia R."/>
            <person name="Goodwin L.A."/>
            <person name="Pitluck S."/>
            <person name="Liolios K."/>
            <person name="Pagani I."/>
            <person name="Ivanova N."/>
            <person name="Mikhailova N."/>
            <person name="Huntemann M."/>
            <person name="Pati A."/>
            <person name="Chen A."/>
            <person name="Palaniappan K."/>
            <person name="Land M."/>
            <person name="Rohde M."/>
            <person name="Spring S."/>
            <person name="Goker M."/>
            <person name="Woyke T."/>
            <person name="Detter J.C."/>
            <person name="Bristow J."/>
            <person name="Eisen J.A."/>
            <person name="Markowitz V."/>
            <person name="Hugenholtz P."/>
            <person name="Klenk H.P."/>
            <person name="Kyrpides N.C."/>
        </authorList>
    </citation>
    <scope>NUCLEOTIDE SEQUENCE</scope>
    <source>
        <strain evidence="2">ATCC BAA-54 / DSM 13181 / NGA</strain>
    </source>
</reference>
<dbReference type="SUPFAM" id="SSF51735">
    <property type="entry name" value="NAD(P)-binding Rossmann-fold domains"/>
    <property type="match status" value="1"/>
</dbReference>
<dbReference type="PATRIC" id="fig|891968.3.peg.1614"/>
<dbReference type="eggNOG" id="COG2423">
    <property type="taxonomic scope" value="Bacteria"/>
</dbReference>